<dbReference type="AlphaFoldDB" id="A0A432X927"/>
<protein>
    <submittedName>
        <fullName evidence="2">Uncharacterized protein</fullName>
    </submittedName>
</protein>
<evidence type="ECO:0000313" key="3">
    <source>
        <dbReference type="Proteomes" id="UP000286976"/>
    </source>
</evidence>
<comment type="caution">
    <text evidence="2">The sequence shown here is derived from an EMBL/GenBank/DDBJ whole genome shotgun (WGS) entry which is preliminary data.</text>
</comment>
<accession>A0A432X927</accession>
<sequence length="139" mass="16008">MLQKLHVLPRLHRALLLIGLLTVFYLIWGRAIFQYFGGLVLFIYVFFPEVMGGEDKSYNKCKDIFNLLEACGDELRVGMDKASSTVIRKVAIGQYNDKYGYVSFPYTQKITGQYTFPIAQIGPLKAWFSEHFPDLEIIQ</sequence>
<feature type="transmembrane region" description="Helical" evidence="1">
    <location>
        <begin position="34"/>
        <end position="52"/>
    </location>
</feature>
<keyword evidence="1" id="KW-0812">Transmembrane</keyword>
<keyword evidence="1" id="KW-1133">Transmembrane helix</keyword>
<organism evidence="2 3">
    <name type="scientific">Aliidiomarina taiwanensis</name>
    <dbReference type="NCBI Taxonomy" id="946228"/>
    <lineage>
        <taxon>Bacteria</taxon>
        <taxon>Pseudomonadati</taxon>
        <taxon>Pseudomonadota</taxon>
        <taxon>Gammaproteobacteria</taxon>
        <taxon>Alteromonadales</taxon>
        <taxon>Idiomarinaceae</taxon>
        <taxon>Aliidiomarina</taxon>
    </lineage>
</organism>
<feature type="transmembrane region" description="Helical" evidence="1">
    <location>
        <begin position="12"/>
        <end position="28"/>
    </location>
</feature>
<dbReference type="OrthoDB" id="6240951at2"/>
<reference evidence="2 3" key="1">
    <citation type="journal article" date="2011" name="Front. Microbiol.">
        <title>Genomic signatures of strain selection and enhancement in Bacillus atrophaeus var. globigii, a historical biowarfare simulant.</title>
        <authorList>
            <person name="Gibbons H.S."/>
            <person name="Broomall S.M."/>
            <person name="McNew L.A."/>
            <person name="Daligault H."/>
            <person name="Chapman C."/>
            <person name="Bruce D."/>
            <person name="Karavis M."/>
            <person name="Krepps M."/>
            <person name="McGregor P.A."/>
            <person name="Hong C."/>
            <person name="Park K.H."/>
            <person name="Akmal A."/>
            <person name="Feldman A."/>
            <person name="Lin J.S."/>
            <person name="Chang W.E."/>
            <person name="Higgs B.W."/>
            <person name="Demirev P."/>
            <person name="Lindquist J."/>
            <person name="Liem A."/>
            <person name="Fochler E."/>
            <person name="Read T.D."/>
            <person name="Tapia R."/>
            <person name="Johnson S."/>
            <person name="Bishop-Lilly K.A."/>
            <person name="Detter C."/>
            <person name="Han C."/>
            <person name="Sozhamannan S."/>
            <person name="Rosenzweig C.N."/>
            <person name="Skowronski E.W."/>
        </authorList>
    </citation>
    <scope>NUCLEOTIDE SEQUENCE [LARGE SCALE GENOMIC DNA]</scope>
    <source>
        <strain evidence="2 3">AIT1</strain>
    </source>
</reference>
<dbReference type="EMBL" id="PIPQ01000001">
    <property type="protein sequence ID" value="RUO43751.1"/>
    <property type="molecule type" value="Genomic_DNA"/>
</dbReference>
<name>A0A432X927_9GAMM</name>
<evidence type="ECO:0000256" key="1">
    <source>
        <dbReference type="SAM" id="Phobius"/>
    </source>
</evidence>
<dbReference type="RefSeq" id="WP_126756142.1">
    <property type="nucleotide sequence ID" value="NZ_PIPQ01000001.1"/>
</dbReference>
<keyword evidence="1" id="KW-0472">Membrane</keyword>
<gene>
    <name evidence="2" type="ORF">CWE15_00675</name>
</gene>
<evidence type="ECO:0000313" key="2">
    <source>
        <dbReference type="EMBL" id="RUO43751.1"/>
    </source>
</evidence>
<proteinExistence type="predicted"/>
<keyword evidence="3" id="KW-1185">Reference proteome</keyword>
<dbReference type="Proteomes" id="UP000286976">
    <property type="component" value="Unassembled WGS sequence"/>
</dbReference>